<protein>
    <recommendedName>
        <fullName evidence="4">Small ribosomal subunit protein bS16c</fullName>
    </recommendedName>
</protein>
<keyword evidence="3 4" id="KW-0687">Ribonucleoprotein</keyword>
<dbReference type="InterPro" id="IPR000307">
    <property type="entry name" value="Ribosomal_bS16"/>
</dbReference>
<proteinExistence type="inferred from homology"/>
<dbReference type="Pfam" id="PF00886">
    <property type="entry name" value="Ribosomal_S16"/>
    <property type="match status" value="1"/>
</dbReference>
<evidence type="ECO:0000256" key="1">
    <source>
        <dbReference type="ARBA" id="ARBA00006668"/>
    </source>
</evidence>
<dbReference type="EMBL" id="JN039300">
    <property type="protein sequence ID" value="AEJ72994.1"/>
    <property type="molecule type" value="Genomic_DNA"/>
</dbReference>
<dbReference type="InterPro" id="IPR020592">
    <property type="entry name" value="Ribosomal_bS16_CS"/>
</dbReference>
<name>G1E7A5_KARVE</name>
<organism evidence="5">
    <name type="scientific">Karlodinium veneficum</name>
    <name type="common">Dinoflagellate</name>
    <name type="synonym">Karlodinium micrum</name>
    <dbReference type="NCBI Taxonomy" id="407301"/>
    <lineage>
        <taxon>Eukaryota</taxon>
        <taxon>Sar</taxon>
        <taxon>Alveolata</taxon>
        <taxon>Dinophyceae</taxon>
        <taxon>Gymnodiniales</taxon>
        <taxon>Kareniaceae</taxon>
        <taxon>Karlodinium</taxon>
    </lineage>
</organism>
<comment type="similarity">
    <text evidence="1 4">Belongs to the bacterial ribosomal protein bS16 family.</text>
</comment>
<dbReference type="PANTHER" id="PTHR12919">
    <property type="entry name" value="30S RIBOSOMAL PROTEIN S16"/>
    <property type="match status" value="1"/>
</dbReference>
<keyword evidence="5" id="KW-0150">Chloroplast</keyword>
<dbReference type="NCBIfam" id="TIGR00002">
    <property type="entry name" value="S16"/>
    <property type="match status" value="1"/>
</dbReference>
<dbReference type="GO" id="GO:0005739">
    <property type="term" value="C:mitochondrion"/>
    <property type="evidence" value="ECO:0007669"/>
    <property type="project" value="GOC"/>
</dbReference>
<dbReference type="AlphaFoldDB" id="G1E7A5"/>
<dbReference type="InterPro" id="IPR023803">
    <property type="entry name" value="Ribosomal_bS16_dom_sf"/>
</dbReference>
<dbReference type="GO" id="GO:0003735">
    <property type="term" value="F:structural constituent of ribosome"/>
    <property type="evidence" value="ECO:0007669"/>
    <property type="project" value="InterPro"/>
</dbReference>
<gene>
    <name evidence="4 5" type="primary">rps16</name>
</gene>
<geneLocation type="chloroplast" evidence="5"/>
<dbReference type="PANTHER" id="PTHR12919:SF20">
    <property type="entry name" value="SMALL RIBOSOMAL SUBUNIT PROTEIN BS16M"/>
    <property type="match status" value="1"/>
</dbReference>
<dbReference type="SUPFAM" id="SSF54565">
    <property type="entry name" value="Ribosomal protein S16"/>
    <property type="match status" value="1"/>
</dbReference>
<comment type="subcellular location">
    <subcellularLocation>
        <location evidence="4">Plastid</location>
        <location evidence="4">Chloroplast</location>
    </subcellularLocation>
</comment>
<evidence type="ECO:0000256" key="4">
    <source>
        <dbReference type="HAMAP-Rule" id="MF_00385"/>
    </source>
</evidence>
<dbReference type="Gene3D" id="3.30.1320.10">
    <property type="match status" value="1"/>
</dbReference>
<dbReference type="GO" id="GO:0015935">
    <property type="term" value="C:small ribosomal subunit"/>
    <property type="evidence" value="ECO:0007669"/>
    <property type="project" value="TreeGrafter"/>
</dbReference>
<dbReference type="GO" id="GO:0009507">
    <property type="term" value="C:chloroplast"/>
    <property type="evidence" value="ECO:0007669"/>
    <property type="project" value="UniProtKB-SubCell"/>
</dbReference>
<evidence type="ECO:0000256" key="2">
    <source>
        <dbReference type="ARBA" id="ARBA00022980"/>
    </source>
</evidence>
<keyword evidence="2 4" id="KW-0689">Ribosomal protein</keyword>
<accession>G1E7A5</accession>
<dbReference type="PROSITE" id="PS00732">
    <property type="entry name" value="RIBOSOMAL_S16"/>
    <property type="match status" value="1"/>
</dbReference>
<sequence>MVKIRLKRIGRKGNACYKIIAMDQRRKRDGRALQSLGVYQSQHHICTFYNIQKIEKWRKRGAKMTNKVYQLYVTYLRFLWNKKRLYHKSYKTTEYKEIIIKNSRGEMRMTASFIALCRNSIK</sequence>
<evidence type="ECO:0000313" key="5">
    <source>
        <dbReference type="EMBL" id="AEJ72994.1"/>
    </source>
</evidence>
<evidence type="ECO:0000256" key="3">
    <source>
        <dbReference type="ARBA" id="ARBA00023274"/>
    </source>
</evidence>
<reference evidence="5" key="1">
    <citation type="journal article" date="2011" name="PLoS ONE">
        <title>Genome evolution of a tertiary dinoflagellate plastid.</title>
        <authorList>
            <person name="Gabrielsen T.M."/>
            <person name="Minge M.A."/>
            <person name="Espelund M."/>
            <person name="Tooming-Klunderud A."/>
            <person name="Patil V."/>
            <person name="Nederbragt A.J."/>
            <person name="Otis C."/>
            <person name="Turmel M."/>
            <person name="Shalchian-Tabrizi K."/>
            <person name="Lemieux C."/>
            <person name="Jakobsen K.S."/>
        </authorList>
    </citation>
    <scope>NUCLEOTIDE SEQUENCE</scope>
</reference>
<dbReference type="GO" id="GO:0032543">
    <property type="term" value="P:mitochondrial translation"/>
    <property type="evidence" value="ECO:0007669"/>
    <property type="project" value="TreeGrafter"/>
</dbReference>
<keyword evidence="5" id="KW-0934">Plastid</keyword>
<dbReference type="HAMAP" id="MF_00385">
    <property type="entry name" value="Ribosomal_bS16"/>
    <property type="match status" value="1"/>
</dbReference>